<evidence type="ECO:0000313" key="1">
    <source>
        <dbReference type="EMBL" id="MXQ84103.1"/>
    </source>
</evidence>
<keyword evidence="2" id="KW-1185">Reference proteome</keyword>
<sequence length="184" mass="20267">MDHVTPSGGTVQNAIASSKLFPGTNVRFTSGLLSLIYCTSNGLGIVPRAPLGLGKPWQGFLGKELVRITLPCDNIDSLKYLNEYTMQHSLVNQARLSIHMIIGLSLLNAKNCGCQDHEDIIDLRLHVLLRFVLDLERMFKSYSQIQGQRSLCPVEVCYARRSATGNADMKDVLLCTSALSENAE</sequence>
<comment type="caution">
    <text evidence="1">The sequence shown here is derived from an EMBL/GenBank/DDBJ whole genome shotgun (WGS) entry which is preliminary data.</text>
</comment>
<accession>A0A6B0R9G5</accession>
<gene>
    <name evidence="1" type="ORF">E5288_WYG012143</name>
</gene>
<organism evidence="1 2">
    <name type="scientific">Bos mutus</name>
    <name type="common">wild yak</name>
    <dbReference type="NCBI Taxonomy" id="72004"/>
    <lineage>
        <taxon>Eukaryota</taxon>
        <taxon>Metazoa</taxon>
        <taxon>Chordata</taxon>
        <taxon>Craniata</taxon>
        <taxon>Vertebrata</taxon>
        <taxon>Euteleostomi</taxon>
        <taxon>Mammalia</taxon>
        <taxon>Eutheria</taxon>
        <taxon>Laurasiatheria</taxon>
        <taxon>Artiodactyla</taxon>
        <taxon>Ruminantia</taxon>
        <taxon>Pecora</taxon>
        <taxon>Bovidae</taxon>
        <taxon>Bovinae</taxon>
        <taxon>Bos</taxon>
    </lineage>
</organism>
<name>A0A6B0R9G5_9CETA</name>
<dbReference type="EMBL" id="VBQZ03000019">
    <property type="protein sequence ID" value="MXQ84103.1"/>
    <property type="molecule type" value="Genomic_DNA"/>
</dbReference>
<reference evidence="1" key="1">
    <citation type="submission" date="2019-10" db="EMBL/GenBank/DDBJ databases">
        <title>The sequence and de novo assembly of the wild yak genome.</title>
        <authorList>
            <person name="Liu Y."/>
        </authorList>
    </citation>
    <scope>NUCLEOTIDE SEQUENCE [LARGE SCALE GENOMIC DNA]</scope>
    <source>
        <strain evidence="1">WY2019</strain>
    </source>
</reference>
<dbReference type="Proteomes" id="UP000322234">
    <property type="component" value="Unassembled WGS sequence"/>
</dbReference>
<dbReference type="AlphaFoldDB" id="A0A6B0R9G5"/>
<protein>
    <submittedName>
        <fullName evidence="1">Uncharacterized protein</fullName>
    </submittedName>
</protein>
<evidence type="ECO:0000313" key="2">
    <source>
        <dbReference type="Proteomes" id="UP000322234"/>
    </source>
</evidence>
<proteinExistence type="predicted"/>